<dbReference type="PROSITE" id="PS50878">
    <property type="entry name" value="RT_POL"/>
    <property type="match status" value="1"/>
</dbReference>
<comment type="caution">
    <text evidence="1">The sequence shown here is derived from an EMBL/GenBank/DDBJ whole genome shotgun (WGS) entry which is preliminary data.</text>
</comment>
<dbReference type="InterPro" id="IPR000477">
    <property type="entry name" value="RT_dom"/>
</dbReference>
<sequence>MLAKVLKLSADIIAPSLTTIFNQSLHTGIFVNDWKLARVQPIYKSEDRSKCENYRPISILPVVSKIFEKEIFQQLYSYLSANSLISKFQSGFRPKHSSLTLLLQMCDEWLKNMDEGKITGLVSLDIKKAFDSIN</sequence>
<dbReference type="SUPFAM" id="SSF56672">
    <property type="entry name" value="DNA/RNA polymerases"/>
    <property type="match status" value="1"/>
</dbReference>
<organism evidence="1 2">
    <name type="scientific">Paramuricea clavata</name>
    <name type="common">Red gorgonian</name>
    <name type="synonym">Violescent sea-whip</name>
    <dbReference type="NCBI Taxonomy" id="317549"/>
    <lineage>
        <taxon>Eukaryota</taxon>
        <taxon>Metazoa</taxon>
        <taxon>Cnidaria</taxon>
        <taxon>Anthozoa</taxon>
        <taxon>Octocorallia</taxon>
        <taxon>Malacalcyonacea</taxon>
        <taxon>Plexauridae</taxon>
        <taxon>Paramuricea</taxon>
    </lineage>
</organism>
<keyword evidence="2" id="KW-1185">Reference proteome</keyword>
<evidence type="ECO:0000313" key="1">
    <source>
        <dbReference type="EMBL" id="CAB4031225.1"/>
    </source>
</evidence>
<dbReference type="InterPro" id="IPR043502">
    <property type="entry name" value="DNA/RNA_pol_sf"/>
</dbReference>
<accession>A0A6S7JFU5</accession>
<proteinExistence type="predicted"/>
<dbReference type="PANTHER" id="PTHR19446">
    <property type="entry name" value="REVERSE TRANSCRIPTASES"/>
    <property type="match status" value="1"/>
</dbReference>
<dbReference type="AlphaFoldDB" id="A0A6S7JFU5"/>
<evidence type="ECO:0000313" key="2">
    <source>
        <dbReference type="Proteomes" id="UP001152795"/>
    </source>
</evidence>
<gene>
    <name evidence="1" type="ORF">PACLA_8A055156</name>
</gene>
<protein>
    <submittedName>
        <fullName evidence="1">Uncharacterized protein</fullName>
    </submittedName>
</protein>
<name>A0A6S7JFU5_PARCT</name>
<dbReference type="Pfam" id="PF00078">
    <property type="entry name" value="RVT_1"/>
    <property type="match status" value="1"/>
</dbReference>
<dbReference type="OrthoDB" id="6152624at2759"/>
<dbReference type="Proteomes" id="UP001152795">
    <property type="component" value="Unassembled WGS sequence"/>
</dbReference>
<dbReference type="EMBL" id="CACRXK020017452">
    <property type="protein sequence ID" value="CAB4031225.1"/>
    <property type="molecule type" value="Genomic_DNA"/>
</dbReference>
<reference evidence="1" key="1">
    <citation type="submission" date="2020-04" db="EMBL/GenBank/DDBJ databases">
        <authorList>
            <person name="Alioto T."/>
            <person name="Alioto T."/>
            <person name="Gomez Garrido J."/>
        </authorList>
    </citation>
    <scope>NUCLEOTIDE SEQUENCE</scope>
    <source>
        <strain evidence="1">A484AB</strain>
    </source>
</reference>